<dbReference type="GO" id="GO:0032259">
    <property type="term" value="P:methylation"/>
    <property type="evidence" value="ECO:0007669"/>
    <property type="project" value="UniProtKB-KW"/>
</dbReference>
<dbReference type="VEuPathDB" id="FungiDB:ASPNIDRAFT2_1188934"/>
<dbReference type="VEuPathDB" id="FungiDB:M747DRAFT_101700"/>
<organism evidence="5 6">
    <name type="scientific">Aspergillus niger</name>
    <dbReference type="NCBI Taxonomy" id="5061"/>
    <lineage>
        <taxon>Eukaryota</taxon>
        <taxon>Fungi</taxon>
        <taxon>Dikarya</taxon>
        <taxon>Ascomycota</taxon>
        <taxon>Pezizomycotina</taxon>
        <taxon>Eurotiomycetes</taxon>
        <taxon>Eurotiomycetidae</taxon>
        <taxon>Eurotiales</taxon>
        <taxon>Aspergillaceae</taxon>
        <taxon>Aspergillus</taxon>
        <taxon>Aspergillus subgen. Circumdati</taxon>
    </lineage>
</organism>
<dbReference type="AlphaFoldDB" id="A0A505HUC4"/>
<feature type="region of interest" description="Disordered" evidence="4">
    <location>
        <begin position="1"/>
        <end position="49"/>
    </location>
</feature>
<dbReference type="InterPro" id="IPR029063">
    <property type="entry name" value="SAM-dependent_MTases_sf"/>
</dbReference>
<dbReference type="EMBL" id="NKJJ02000001">
    <property type="protein sequence ID" value="TPR02274.1"/>
    <property type="molecule type" value="Genomic_DNA"/>
</dbReference>
<dbReference type="SUPFAM" id="SSF53335">
    <property type="entry name" value="S-adenosyl-L-methionine-dependent methyltransferases"/>
    <property type="match status" value="1"/>
</dbReference>
<gene>
    <name evidence="5" type="ORF">CAN33_0043485</name>
</gene>
<proteinExistence type="inferred from homology"/>
<keyword evidence="3 5" id="KW-0808">Transferase</keyword>
<dbReference type="VEuPathDB" id="FungiDB:ATCC64974_100920"/>
<dbReference type="VEuPathDB" id="FungiDB:ASPNIDRAFT2_1042365"/>
<dbReference type="Pfam" id="PF04072">
    <property type="entry name" value="LCM"/>
    <property type="match status" value="1"/>
</dbReference>
<sequence length="711" mass="75657">MSASHIPNLNTLRRGGGRGRFRSRGGGQTGDAGHGSHGAKDRVVQGTDNDASVSRLSAVNLGYLDDVYAPALTPPGMETRRLPIINRGTYVRTTAIDRLVTRFLNAHPSHPKKQIISLGAGTDTRIFRLLSSPTYDASDLVYHEIDFPVNTSAKIKLIRAAPLLQRVLSSSSSDTVEISPTNDALHSPSYHLHPLDLRNLPTSPALPGLDPTLPTLLLSECCLIYLTPSEASLVVRHFTETIFPATTPVGLVLYEPIRPDDAFGRTMVANLATRGIQLQTLQEYASLGAQRRRLREMGLDGGQAAADVDFIWERWATSATVAFLAIAAVQAAKHAHDHGHHRSHRSVDSPVVKKSSSCQFPSGAGLIPITPHETNGGWAMSPDQECKPGGYCPYACPAGQVSMQWDPEATSYTYPMSMNGGLYCDENGEIQKPFPDRPYCKDGTGVVSAKNKCKEQVSFCQTVLPGNEAMLIPTLVEELATLAVPDLSYWCETAAHFYINPPGYNTETACVWGTSENPYGNWSPYVAGANTDGDGNTYVKLGWNPIYLEPTTPFRNEVPEFGVEIECEGDGCNGLPCKIDPSVNGVNEMTGDSSVGAGGASFCVVTVPKGGKANVVVFDKDGGDSTSISSSAALNWTVSASYTYKPHVMVETGSSHTQPVAAAAVASEGSSQTTGTAQATQSAVVTEGAAVSTAVSKLSLIVAVLGAIVMV</sequence>
<dbReference type="InterPro" id="IPR005556">
    <property type="entry name" value="SUN"/>
</dbReference>
<keyword evidence="5" id="KW-0328">Glycosyltransferase</keyword>
<dbReference type="Gene3D" id="3.40.50.150">
    <property type="entry name" value="Vaccinia Virus protein VP39"/>
    <property type="match status" value="1"/>
</dbReference>
<dbReference type="InterPro" id="IPR053088">
    <property type="entry name" value="Beta-glucosidase/SUN-like"/>
</dbReference>
<feature type="compositionally biased region" description="Gly residues" evidence="4">
    <location>
        <begin position="24"/>
        <end position="36"/>
    </location>
</feature>
<keyword evidence="2" id="KW-0489">Methyltransferase</keyword>
<dbReference type="PANTHER" id="PTHR31654">
    <property type="entry name" value="SECRETED BETA-GLUCOSIDASE ADG3-RELATED"/>
    <property type="match status" value="1"/>
</dbReference>
<evidence type="ECO:0000256" key="1">
    <source>
        <dbReference type="ARBA" id="ARBA00010579"/>
    </source>
</evidence>
<reference evidence="6" key="1">
    <citation type="submission" date="2018-10" db="EMBL/GenBank/DDBJ databases">
        <title>FDA dAtabase for Regulatory Grade micrObial Sequences (FDA-ARGOS): Supporting development and validation of Infectious Disease Dx tests.</title>
        <authorList>
            <person name="Kerrigan L."/>
            <person name="Tallon L."/>
            <person name="Sadzewicz L."/>
            <person name="Sengamalay N."/>
            <person name="Ott S."/>
            <person name="Godinez A."/>
            <person name="Nagaraj S."/>
            <person name="Vavikolanu K."/>
            <person name="Nadendla S."/>
            <person name="George J."/>
            <person name="Sichtig H."/>
        </authorList>
    </citation>
    <scope>NUCLEOTIDE SEQUENCE [LARGE SCALE GENOMIC DNA]</scope>
    <source>
        <strain evidence="6">FDAARGOS_311</strain>
    </source>
</reference>
<comment type="similarity">
    <text evidence="1">Belongs to the SUN family.</text>
</comment>
<dbReference type="Proteomes" id="UP000197666">
    <property type="component" value="Unassembled WGS sequence"/>
</dbReference>
<dbReference type="VEuPathDB" id="FungiDB:An08g07090"/>
<dbReference type="VEuPathDB" id="FungiDB:ATCC64974_100910"/>
<evidence type="ECO:0000313" key="6">
    <source>
        <dbReference type="Proteomes" id="UP000197666"/>
    </source>
</evidence>
<dbReference type="GO" id="GO:0016757">
    <property type="term" value="F:glycosyltransferase activity"/>
    <property type="evidence" value="ECO:0007669"/>
    <property type="project" value="UniProtKB-KW"/>
</dbReference>
<dbReference type="VEuPathDB" id="FungiDB:M747DRAFT_285189"/>
<dbReference type="PANTHER" id="PTHR31654:SF0">
    <property type="entry name" value="SECRETED BETA-GLUCOSIDASE ADG3-RELATED"/>
    <property type="match status" value="1"/>
</dbReference>
<comment type="caution">
    <text evidence="5">The sequence shown here is derived from an EMBL/GenBank/DDBJ whole genome shotgun (WGS) entry which is preliminary data.</text>
</comment>
<evidence type="ECO:0000313" key="5">
    <source>
        <dbReference type="EMBL" id="TPR02274.1"/>
    </source>
</evidence>
<protein>
    <submittedName>
        <fullName evidence="5">Alg9-like mannosyltransferase family protein</fullName>
    </submittedName>
</protein>
<evidence type="ECO:0000256" key="3">
    <source>
        <dbReference type="ARBA" id="ARBA00022679"/>
    </source>
</evidence>
<dbReference type="VEuPathDB" id="FungiDB:An08g07080"/>
<evidence type="ECO:0000256" key="4">
    <source>
        <dbReference type="SAM" id="MobiDB-lite"/>
    </source>
</evidence>
<dbReference type="InterPro" id="IPR007213">
    <property type="entry name" value="Ppm1/Ppm2/Tcmp"/>
</dbReference>
<dbReference type="Pfam" id="PF03856">
    <property type="entry name" value="SUN"/>
    <property type="match status" value="1"/>
</dbReference>
<feature type="compositionally biased region" description="Polar residues" evidence="4">
    <location>
        <begin position="1"/>
        <end position="11"/>
    </location>
</feature>
<evidence type="ECO:0000256" key="2">
    <source>
        <dbReference type="ARBA" id="ARBA00022603"/>
    </source>
</evidence>
<accession>A0A505HUC4</accession>
<name>A0A505HUC4_ASPNG</name>
<dbReference type="GO" id="GO:0008168">
    <property type="term" value="F:methyltransferase activity"/>
    <property type="evidence" value="ECO:0007669"/>
    <property type="project" value="UniProtKB-KW"/>
</dbReference>